<evidence type="ECO:0000256" key="1">
    <source>
        <dbReference type="ARBA" id="ARBA00001946"/>
    </source>
</evidence>
<keyword evidence="6" id="KW-0067">ATP-binding</keyword>
<keyword evidence="3" id="KW-0808">Transferase</keyword>
<dbReference type="PANTHER" id="PTHR12358:SF54">
    <property type="entry name" value="SPHINGOSINE KINASE RELATED PROTEIN"/>
    <property type="match status" value="1"/>
</dbReference>
<dbReference type="NCBIfam" id="TIGR00147">
    <property type="entry name" value="YegS/Rv2252/BmrU family lipid kinase"/>
    <property type="match status" value="1"/>
</dbReference>
<dbReference type="PANTHER" id="PTHR12358">
    <property type="entry name" value="SPHINGOSINE KINASE"/>
    <property type="match status" value="1"/>
</dbReference>
<sequence length="308" mass="33618">MKTEYDFIVNPKARSGMGEMIWKALEPELKKQKIDYRVHMTDKRKSAEKIAEAVTSDGKEHTLVVLGGDGTINEAVNGIRAIEKTTLGYIPIGSSNDFARGLGIPKKPEEALDAVLHPKKIIHMDIGTLTGAAGERRFLVSGGIGFDAAVCHEVCVSKWKILLNRLGLGKLSYAVVALDRLIKDRPVHMTLTFEDGSRREFPKTYFAAFMNLPYEGGGFQFCPAASPEDGLLDVIVAHGLSVPKILCLLPLAFWGKHTGFKGVTILRCRNVRVETSAPAALHTDGEPGFPRQSVRAGVLEERLNVIAG</sequence>
<proteinExistence type="inferred from homology"/>
<evidence type="ECO:0000313" key="11">
    <source>
        <dbReference type="Proteomes" id="UP000824017"/>
    </source>
</evidence>
<keyword evidence="4" id="KW-0547">Nucleotide-binding</keyword>
<protein>
    <submittedName>
        <fullName evidence="10">Diacylglycerol kinase family lipid kinase</fullName>
    </submittedName>
</protein>
<accession>A0A9D2DBA8</accession>
<evidence type="ECO:0000259" key="9">
    <source>
        <dbReference type="PROSITE" id="PS50146"/>
    </source>
</evidence>
<comment type="cofactor">
    <cofactor evidence="1">
        <name>Mg(2+)</name>
        <dbReference type="ChEBI" id="CHEBI:18420"/>
    </cofactor>
</comment>
<evidence type="ECO:0000256" key="4">
    <source>
        <dbReference type="ARBA" id="ARBA00022741"/>
    </source>
</evidence>
<dbReference type="AlphaFoldDB" id="A0A9D2DBA8"/>
<keyword evidence="7" id="KW-0443">Lipid metabolism</keyword>
<keyword evidence="7" id="KW-0444">Lipid biosynthesis</keyword>
<comment type="similarity">
    <text evidence="2">Belongs to the diacylglycerol/lipid kinase family.</text>
</comment>
<dbReference type="SMART" id="SM00046">
    <property type="entry name" value="DAGKc"/>
    <property type="match status" value="1"/>
</dbReference>
<dbReference type="InterPro" id="IPR017438">
    <property type="entry name" value="ATP-NAD_kinase_N"/>
</dbReference>
<dbReference type="GO" id="GO:0016301">
    <property type="term" value="F:kinase activity"/>
    <property type="evidence" value="ECO:0007669"/>
    <property type="project" value="UniProtKB-KW"/>
</dbReference>
<dbReference type="InterPro" id="IPR045540">
    <property type="entry name" value="YegS/DAGK_C"/>
</dbReference>
<evidence type="ECO:0000256" key="8">
    <source>
        <dbReference type="ARBA" id="ARBA00023264"/>
    </source>
</evidence>
<dbReference type="InterPro" id="IPR005218">
    <property type="entry name" value="Diacylglycerol/lipid_kinase"/>
</dbReference>
<keyword evidence="8" id="KW-1208">Phospholipid metabolism</keyword>
<dbReference type="EMBL" id="DXCD01000220">
    <property type="protein sequence ID" value="HIZ13940.1"/>
    <property type="molecule type" value="Genomic_DNA"/>
</dbReference>
<dbReference type="Pfam" id="PF00781">
    <property type="entry name" value="DAGK_cat"/>
    <property type="match status" value="1"/>
</dbReference>
<reference evidence="10" key="2">
    <citation type="submission" date="2021-04" db="EMBL/GenBank/DDBJ databases">
        <authorList>
            <person name="Gilroy R."/>
        </authorList>
    </citation>
    <scope>NUCLEOTIDE SEQUENCE</scope>
    <source>
        <strain evidence="10">ChiGjej1B1-13045</strain>
    </source>
</reference>
<comment type="caution">
    <text evidence="10">The sequence shown here is derived from an EMBL/GenBank/DDBJ whole genome shotgun (WGS) entry which is preliminary data.</text>
</comment>
<dbReference type="GO" id="GO:0008654">
    <property type="term" value="P:phospholipid biosynthetic process"/>
    <property type="evidence" value="ECO:0007669"/>
    <property type="project" value="UniProtKB-KW"/>
</dbReference>
<dbReference type="InterPro" id="IPR016064">
    <property type="entry name" value="NAD/diacylglycerol_kinase_sf"/>
</dbReference>
<evidence type="ECO:0000256" key="3">
    <source>
        <dbReference type="ARBA" id="ARBA00022679"/>
    </source>
</evidence>
<keyword evidence="7" id="KW-0594">Phospholipid biosynthesis</keyword>
<reference evidence="10" key="1">
    <citation type="journal article" date="2021" name="PeerJ">
        <title>Extensive microbial diversity within the chicken gut microbiome revealed by metagenomics and culture.</title>
        <authorList>
            <person name="Gilroy R."/>
            <person name="Ravi A."/>
            <person name="Getino M."/>
            <person name="Pursley I."/>
            <person name="Horton D.L."/>
            <person name="Alikhan N.F."/>
            <person name="Baker D."/>
            <person name="Gharbi K."/>
            <person name="Hall N."/>
            <person name="Watson M."/>
            <person name="Adriaenssens E.M."/>
            <person name="Foster-Nyarko E."/>
            <person name="Jarju S."/>
            <person name="Secka A."/>
            <person name="Antonio M."/>
            <person name="Oren A."/>
            <person name="Chaudhuri R.R."/>
            <person name="La Ragione R."/>
            <person name="Hildebrand F."/>
            <person name="Pallen M.J."/>
        </authorList>
    </citation>
    <scope>NUCLEOTIDE SEQUENCE</scope>
    <source>
        <strain evidence="10">ChiGjej1B1-13045</strain>
    </source>
</reference>
<evidence type="ECO:0000256" key="7">
    <source>
        <dbReference type="ARBA" id="ARBA00023209"/>
    </source>
</evidence>
<dbReference type="InterPro" id="IPR050187">
    <property type="entry name" value="Lipid_Phosphate_FormReg"/>
</dbReference>
<evidence type="ECO:0000256" key="5">
    <source>
        <dbReference type="ARBA" id="ARBA00022777"/>
    </source>
</evidence>
<evidence type="ECO:0000256" key="2">
    <source>
        <dbReference type="ARBA" id="ARBA00005983"/>
    </source>
</evidence>
<dbReference type="Gene3D" id="2.60.200.40">
    <property type="match status" value="1"/>
</dbReference>
<organism evidence="10 11">
    <name type="scientific">Candidatus Mediterraneibacter stercorigallinarum</name>
    <dbReference type="NCBI Taxonomy" id="2838686"/>
    <lineage>
        <taxon>Bacteria</taxon>
        <taxon>Bacillati</taxon>
        <taxon>Bacillota</taxon>
        <taxon>Clostridia</taxon>
        <taxon>Lachnospirales</taxon>
        <taxon>Lachnospiraceae</taxon>
        <taxon>Mediterraneibacter</taxon>
    </lineage>
</organism>
<dbReference type="PROSITE" id="PS50146">
    <property type="entry name" value="DAGK"/>
    <property type="match status" value="1"/>
</dbReference>
<evidence type="ECO:0000256" key="6">
    <source>
        <dbReference type="ARBA" id="ARBA00022840"/>
    </source>
</evidence>
<keyword evidence="5 10" id="KW-0418">Kinase</keyword>
<dbReference type="InterPro" id="IPR001206">
    <property type="entry name" value="Diacylglycerol_kinase_cat_dom"/>
</dbReference>
<dbReference type="Gene3D" id="3.40.50.10330">
    <property type="entry name" value="Probable inorganic polyphosphate/atp-NAD kinase, domain 1"/>
    <property type="match status" value="1"/>
</dbReference>
<name>A0A9D2DBA8_9FIRM</name>
<gene>
    <name evidence="10" type="ORF">H9817_08470</name>
</gene>
<dbReference type="Proteomes" id="UP000824017">
    <property type="component" value="Unassembled WGS sequence"/>
</dbReference>
<dbReference type="Pfam" id="PF19279">
    <property type="entry name" value="YegS_C"/>
    <property type="match status" value="1"/>
</dbReference>
<dbReference type="GO" id="GO:0005524">
    <property type="term" value="F:ATP binding"/>
    <property type="evidence" value="ECO:0007669"/>
    <property type="project" value="UniProtKB-KW"/>
</dbReference>
<feature type="domain" description="DAGKc" evidence="9">
    <location>
        <begin position="1"/>
        <end position="133"/>
    </location>
</feature>
<dbReference type="SUPFAM" id="SSF111331">
    <property type="entry name" value="NAD kinase/diacylglycerol kinase-like"/>
    <property type="match status" value="1"/>
</dbReference>
<evidence type="ECO:0000313" key="10">
    <source>
        <dbReference type="EMBL" id="HIZ13940.1"/>
    </source>
</evidence>